<protein>
    <submittedName>
        <fullName evidence="1">Uncharacterized protein</fullName>
    </submittedName>
</protein>
<proteinExistence type="predicted"/>
<dbReference type="EMBL" id="KQ418651">
    <property type="protein sequence ID" value="KOF86411.1"/>
    <property type="molecule type" value="Genomic_DNA"/>
</dbReference>
<evidence type="ECO:0000313" key="1">
    <source>
        <dbReference type="EMBL" id="KOF86411.1"/>
    </source>
</evidence>
<name>A0A0L8HAV0_OCTBM</name>
<feature type="non-terminal residue" evidence="1">
    <location>
        <position position="1"/>
    </location>
</feature>
<sequence>PVPGEPYLKLDIQVSSQKLEVIARFVYFGSTLSIPCTLDNEILLRIIKTYVAFRKLEKHLWSQHGIFTDTKVKIYITYVLSSLFYAWEMWMTY</sequence>
<organism evidence="1">
    <name type="scientific">Octopus bimaculoides</name>
    <name type="common">California two-spotted octopus</name>
    <dbReference type="NCBI Taxonomy" id="37653"/>
    <lineage>
        <taxon>Eukaryota</taxon>
        <taxon>Metazoa</taxon>
        <taxon>Spiralia</taxon>
        <taxon>Lophotrochozoa</taxon>
        <taxon>Mollusca</taxon>
        <taxon>Cephalopoda</taxon>
        <taxon>Coleoidea</taxon>
        <taxon>Octopodiformes</taxon>
        <taxon>Octopoda</taxon>
        <taxon>Incirrata</taxon>
        <taxon>Octopodidae</taxon>
        <taxon>Octopus</taxon>
    </lineage>
</organism>
<dbReference type="PANTHER" id="PTHR47027">
    <property type="entry name" value="REVERSE TRANSCRIPTASE DOMAIN-CONTAINING PROTEIN"/>
    <property type="match status" value="1"/>
</dbReference>
<dbReference type="AlphaFoldDB" id="A0A0L8HAV0"/>
<gene>
    <name evidence="1" type="ORF">OCBIM_22018662mg</name>
</gene>
<dbReference type="PANTHER" id="PTHR47027:SF20">
    <property type="entry name" value="REVERSE TRANSCRIPTASE-LIKE PROTEIN WITH RNA-DIRECTED DNA POLYMERASE DOMAIN"/>
    <property type="match status" value="1"/>
</dbReference>
<accession>A0A0L8HAV0</accession>
<reference evidence="1" key="1">
    <citation type="submission" date="2015-07" db="EMBL/GenBank/DDBJ databases">
        <title>MeaNS - Measles Nucleotide Surveillance Program.</title>
        <authorList>
            <person name="Tran T."/>
            <person name="Druce J."/>
        </authorList>
    </citation>
    <scope>NUCLEOTIDE SEQUENCE</scope>
    <source>
        <strain evidence="1">UCB-OBI-ISO-001</strain>
        <tissue evidence="1">Gonad</tissue>
    </source>
</reference>